<keyword evidence="8" id="KW-0460">Magnesium</keyword>
<evidence type="ECO:0000256" key="9">
    <source>
        <dbReference type="ARBA" id="ARBA00023052"/>
    </source>
</evidence>
<dbReference type="InterPro" id="IPR009014">
    <property type="entry name" value="Transketo_C/PFOR_II"/>
</dbReference>
<dbReference type="NCBIfam" id="NF004556">
    <property type="entry name" value="PRK05899.2-2"/>
    <property type="match status" value="1"/>
</dbReference>
<dbReference type="OrthoDB" id="8732661at2"/>
<dbReference type="GO" id="GO:0046872">
    <property type="term" value="F:metal ion binding"/>
    <property type="evidence" value="ECO:0007669"/>
    <property type="project" value="UniProtKB-KW"/>
</dbReference>
<comment type="cofactor">
    <cofactor evidence="3">
        <name>thiamine diphosphate</name>
        <dbReference type="ChEBI" id="CHEBI:58937"/>
    </cofactor>
</comment>
<dbReference type="Gene3D" id="3.40.50.970">
    <property type="match status" value="2"/>
</dbReference>
<keyword evidence="7" id="KW-0479">Metal-binding</keyword>
<organism evidence="11 12">
    <name type="scientific">Geovibrio thiophilus</name>
    <dbReference type="NCBI Taxonomy" id="139438"/>
    <lineage>
        <taxon>Bacteria</taxon>
        <taxon>Pseudomonadati</taxon>
        <taxon>Deferribacterota</taxon>
        <taxon>Deferribacteres</taxon>
        <taxon>Deferribacterales</taxon>
        <taxon>Geovibrionaceae</taxon>
        <taxon>Geovibrio</taxon>
    </lineage>
</organism>
<comment type="cofactor">
    <cofactor evidence="2">
        <name>Mg(2+)</name>
        <dbReference type="ChEBI" id="CHEBI:18420"/>
    </cofactor>
</comment>
<evidence type="ECO:0000313" key="11">
    <source>
        <dbReference type="EMBL" id="QAR34302.1"/>
    </source>
</evidence>
<dbReference type="Pfam" id="PF02779">
    <property type="entry name" value="Transket_pyr"/>
    <property type="match status" value="1"/>
</dbReference>
<dbReference type="SUPFAM" id="SSF52922">
    <property type="entry name" value="TK C-terminal domain-like"/>
    <property type="match status" value="1"/>
</dbReference>
<feature type="domain" description="Transketolase-like pyrimidine-binding" evidence="10">
    <location>
        <begin position="323"/>
        <end position="492"/>
    </location>
</feature>
<dbReference type="InterPro" id="IPR051157">
    <property type="entry name" value="PDH/Transketolase"/>
</dbReference>
<name>A0A3R5X4L1_9BACT</name>
<dbReference type="SUPFAM" id="SSF52518">
    <property type="entry name" value="Thiamin diphosphate-binding fold (THDP-binding)"/>
    <property type="match status" value="2"/>
</dbReference>
<dbReference type="EC" id="2.2.1.1" evidence="11"/>
<dbReference type="Gene3D" id="3.40.50.920">
    <property type="match status" value="1"/>
</dbReference>
<dbReference type="SMART" id="SM00861">
    <property type="entry name" value="Transket_pyr"/>
    <property type="match status" value="1"/>
</dbReference>
<comment type="similarity">
    <text evidence="4">Belongs to the transketolase family.</text>
</comment>
<comment type="subunit">
    <text evidence="5">Homodimer.</text>
</comment>
<dbReference type="GO" id="GO:0019682">
    <property type="term" value="P:glyceraldehyde-3-phosphate metabolic process"/>
    <property type="evidence" value="ECO:0007669"/>
    <property type="project" value="UniProtKB-ARBA"/>
</dbReference>
<comment type="cofactor">
    <cofactor evidence="1">
        <name>Mn(2+)</name>
        <dbReference type="ChEBI" id="CHEBI:29035"/>
    </cofactor>
</comment>
<evidence type="ECO:0000313" key="12">
    <source>
        <dbReference type="Proteomes" id="UP000287502"/>
    </source>
</evidence>
<dbReference type="PANTHER" id="PTHR43825:SF1">
    <property type="entry name" value="TRANSKETOLASE-LIKE PYRIMIDINE-BINDING DOMAIN-CONTAINING PROTEIN"/>
    <property type="match status" value="1"/>
</dbReference>
<evidence type="ECO:0000256" key="4">
    <source>
        <dbReference type="ARBA" id="ARBA00007131"/>
    </source>
</evidence>
<dbReference type="GO" id="GO:0004802">
    <property type="term" value="F:transketolase activity"/>
    <property type="evidence" value="ECO:0007669"/>
    <property type="project" value="UniProtKB-EC"/>
</dbReference>
<dbReference type="EMBL" id="CP035108">
    <property type="protein sequence ID" value="QAR34302.1"/>
    <property type="molecule type" value="Genomic_DNA"/>
</dbReference>
<dbReference type="CDD" id="cd02012">
    <property type="entry name" value="TPP_TK"/>
    <property type="match status" value="1"/>
</dbReference>
<evidence type="ECO:0000256" key="3">
    <source>
        <dbReference type="ARBA" id="ARBA00001964"/>
    </source>
</evidence>
<dbReference type="InterPro" id="IPR029061">
    <property type="entry name" value="THDP-binding"/>
</dbReference>
<dbReference type="InterPro" id="IPR005475">
    <property type="entry name" value="Transketolase-like_Pyr-bd"/>
</dbReference>
<evidence type="ECO:0000256" key="6">
    <source>
        <dbReference type="ARBA" id="ARBA00022679"/>
    </source>
</evidence>
<evidence type="ECO:0000259" key="10">
    <source>
        <dbReference type="SMART" id="SM00861"/>
    </source>
</evidence>
<evidence type="ECO:0000256" key="8">
    <source>
        <dbReference type="ARBA" id="ARBA00022842"/>
    </source>
</evidence>
<gene>
    <name evidence="11" type="ORF">EP073_13055</name>
</gene>
<dbReference type="GO" id="GO:0005737">
    <property type="term" value="C:cytoplasm"/>
    <property type="evidence" value="ECO:0007669"/>
    <property type="project" value="UniProtKB-ARBA"/>
</dbReference>
<sequence length="638" mass="68634">MSEKGFTGSLSEAEINELKTVATHCRGDILKMTTLAASGHPGGSMSSIDMYLTVYKYANINKDNCKSFTRDRIFVSHGHTSPGVYSTLARNGFFPVQDAIAYFRLAGSIYEGHIERMVPGVEWSTGNLGQGLSAACGAAVAGRMRGEEFDIYVFMGDGEQQKGQIPEARRFAAKYGYNNITAFIDYNKLQISGSIASVMPQNIRGEFEADGWHVIEIDGHNYTQIFNAVAASKKIEKPVLILANTIMSFGVSFMENIAGYHGKPLTEAQLADALKELGIENDIEALKAKRAAFKFSYAAHELVQEPAKIFTGAPRTYAVTDKTDNRSAFGDALLDVVKDTKANGGTPVAVFDCDLAGSVKTDGVEKHCPENFVQAGIQEHHTATCAGAASVNGVVSFFADFGVFGVDEAYNQQRLNDINGSNLKVATTHVGLDVGEDGKTHQCLDYVGAMRNIYGFKVIVPGDPNQTDRAVRYAAAAQGNFLIAMGRSKIPTVAKADGTPFFAGDYKFEYGKADVITEGDAAFVTYGAMLPRALKVVKLAAEKGVKLALINMSCPLEPDMELLKKYASKTIFVYEDHNANTGLGAIIGAKAAEEGLGLRVKTFGVRSYAYSGNPDGILKLLGLDEETVAAEAVRASKQ</sequence>
<dbReference type="AlphaFoldDB" id="A0A3R5X4L1"/>
<dbReference type="Proteomes" id="UP000287502">
    <property type="component" value="Chromosome"/>
</dbReference>
<dbReference type="InterPro" id="IPR049557">
    <property type="entry name" value="Transketolase_CS"/>
</dbReference>
<evidence type="ECO:0000256" key="2">
    <source>
        <dbReference type="ARBA" id="ARBA00001946"/>
    </source>
</evidence>
<dbReference type="CDD" id="cd07033">
    <property type="entry name" value="TPP_PYR_DXS_TK_like"/>
    <property type="match status" value="1"/>
</dbReference>
<dbReference type="PANTHER" id="PTHR43825">
    <property type="entry name" value="PYRUVATE DEHYDROGENASE E1 COMPONENT"/>
    <property type="match status" value="1"/>
</dbReference>
<evidence type="ECO:0000256" key="5">
    <source>
        <dbReference type="ARBA" id="ARBA00011738"/>
    </source>
</evidence>
<keyword evidence="6 11" id="KW-0808">Transferase</keyword>
<dbReference type="RefSeq" id="WP_128467607.1">
    <property type="nucleotide sequence ID" value="NZ_CP035108.1"/>
</dbReference>
<dbReference type="PROSITE" id="PS00801">
    <property type="entry name" value="TRANSKETOLASE_1"/>
    <property type="match status" value="1"/>
</dbReference>
<evidence type="ECO:0000256" key="7">
    <source>
        <dbReference type="ARBA" id="ARBA00022723"/>
    </source>
</evidence>
<reference evidence="11 12" key="1">
    <citation type="submission" date="2019-01" db="EMBL/GenBank/DDBJ databases">
        <title>Geovibrio thiophilus DSM 11263, complete genome.</title>
        <authorList>
            <person name="Spring S."/>
            <person name="Bunk B."/>
            <person name="Sproer C."/>
        </authorList>
    </citation>
    <scope>NUCLEOTIDE SEQUENCE [LARGE SCALE GENOMIC DNA]</scope>
    <source>
        <strain evidence="11 12">DSM 11263</strain>
    </source>
</reference>
<dbReference type="FunFam" id="3.40.50.970:FF:000129">
    <property type="entry name" value="Transketolase"/>
    <property type="match status" value="1"/>
</dbReference>
<keyword evidence="12" id="KW-1185">Reference proteome</keyword>
<dbReference type="KEGG" id="gtl:EP073_13055"/>
<dbReference type="InterPro" id="IPR033248">
    <property type="entry name" value="Transketolase_C"/>
</dbReference>
<protein>
    <submittedName>
        <fullName evidence="11">Transketolase</fullName>
        <ecNumber evidence="11">2.2.1.1</ecNumber>
    </submittedName>
</protein>
<dbReference type="InterPro" id="IPR005474">
    <property type="entry name" value="Transketolase_N"/>
</dbReference>
<proteinExistence type="inferred from homology"/>
<evidence type="ECO:0000256" key="1">
    <source>
        <dbReference type="ARBA" id="ARBA00001936"/>
    </source>
</evidence>
<accession>A0A3R5X4L1</accession>
<dbReference type="Pfam" id="PF00456">
    <property type="entry name" value="Transketolase_N"/>
    <property type="match status" value="1"/>
</dbReference>
<dbReference type="Pfam" id="PF02780">
    <property type="entry name" value="Transketolase_C"/>
    <property type="match status" value="1"/>
</dbReference>
<keyword evidence="9" id="KW-0786">Thiamine pyrophosphate</keyword>